<reference evidence="1" key="1">
    <citation type="submission" date="2022-03" db="EMBL/GenBank/DDBJ databases">
        <title>Draft genome sequence of Aduncisulcus paluster, a free-living microaerophilic Fornicata.</title>
        <authorList>
            <person name="Yuyama I."/>
            <person name="Kume K."/>
            <person name="Tamura T."/>
            <person name="Inagaki Y."/>
            <person name="Hashimoto T."/>
        </authorList>
    </citation>
    <scope>NUCLEOTIDE SEQUENCE</scope>
    <source>
        <strain evidence="1">NY0171</strain>
    </source>
</reference>
<name>A0ABQ5JWC5_9EUKA</name>
<evidence type="ECO:0000313" key="2">
    <source>
        <dbReference type="Proteomes" id="UP001057375"/>
    </source>
</evidence>
<comment type="caution">
    <text evidence="1">The sequence shown here is derived from an EMBL/GenBank/DDBJ whole genome shotgun (WGS) entry which is preliminary data.</text>
</comment>
<sequence length="777" mass="89049">MESQETVESLDVSSLAKITSEWEYYGSSCPFIVVPEVKTSNFDLCGINPTRSHNSIASFLEGSHSLQFHSIHLSFRPCTIKNINIVCCHPFPSPKTVIFKFTSSDLKQITVKCEFPKQNQFQYSFPCYVSNMISCDIECVESWIEKNHYNKFCEFSSIQFLQVQGGGSHDSLTLSRSQFVQFNRPDEHLETKLHYIKEAKEMEINYAEIPLTHPMFASIDFSGICSHYIGPSSLICFYLCLEHGDHFGFYDVSIPLSFPQDISFLVISSTLASLKSKFLPQTSNPPQDLDIIIHLESGETILRCFHLEIPKKNHFCFKLPIHFPNVVKIVLQCRSSWMGMKWCSISSLKVMLSEDAARMAKESLVKYHEKRVKCADIGTLISRRVIDKLFPPFPYVSPRLCKIDMSNVQGVYSCGYEECGIDDLRACLQGNHDHVFSFYSMTIPFHFPQDIASLYVCVVIGYVAYGDEDYGSHPRYFDVLFHTSDGKTVKKEYTIEDDQDDVEVGSWYIFPVGVKNVIRCEIVSKESWESTVYSVFKSIQLELEEEFAKPFIEKYEENQSQRLRNAQATKYLGIGSSCPIPSATISLAEIDISKITMASSRYDNSTPPTPSKMRILTQMFSFSPNYHVPSLFSFSIPLSHPQHLESVFFATHKHSIFCQSSFPFGCAKYVRFRFHVMGGIFVEKEYYFDLDMSKFDRGKGVWFSARIGIKDVVRCELVNCESWSGTEWCSFNNILFVSNPSIDFEDPQIIQAREIQRLSQQSSEIWDGTLKKEEEEK</sequence>
<organism evidence="1 2">
    <name type="scientific">Aduncisulcus paluster</name>
    <dbReference type="NCBI Taxonomy" id="2918883"/>
    <lineage>
        <taxon>Eukaryota</taxon>
        <taxon>Metamonada</taxon>
        <taxon>Carpediemonas-like organisms</taxon>
        <taxon>Aduncisulcus</taxon>
    </lineage>
</organism>
<dbReference type="EMBL" id="BQXS01011655">
    <property type="protein sequence ID" value="GKT15181.1"/>
    <property type="molecule type" value="Genomic_DNA"/>
</dbReference>
<proteinExistence type="predicted"/>
<protein>
    <submittedName>
        <fullName evidence="1">Uncharacterized protein</fullName>
    </submittedName>
</protein>
<gene>
    <name evidence="1" type="ORF">ADUPG1_010642</name>
</gene>
<dbReference type="Proteomes" id="UP001057375">
    <property type="component" value="Unassembled WGS sequence"/>
</dbReference>
<keyword evidence="2" id="KW-1185">Reference proteome</keyword>
<accession>A0ABQ5JWC5</accession>
<evidence type="ECO:0000313" key="1">
    <source>
        <dbReference type="EMBL" id="GKT15181.1"/>
    </source>
</evidence>